<dbReference type="GO" id="GO:0006285">
    <property type="term" value="P:base-excision repair, AP site formation"/>
    <property type="evidence" value="ECO:0007669"/>
    <property type="project" value="TreeGrafter"/>
</dbReference>
<proteinExistence type="inferred from homology"/>
<dbReference type="SMART" id="SM00478">
    <property type="entry name" value="ENDO3c"/>
    <property type="match status" value="1"/>
</dbReference>
<evidence type="ECO:0000256" key="2">
    <source>
        <dbReference type="ARBA" id="ARBA00010817"/>
    </source>
</evidence>
<dbReference type="Proteomes" id="UP000178450">
    <property type="component" value="Unassembled WGS sequence"/>
</dbReference>
<evidence type="ECO:0000313" key="8">
    <source>
        <dbReference type="Proteomes" id="UP000178450"/>
    </source>
</evidence>
<dbReference type="GO" id="GO:0032131">
    <property type="term" value="F:alkylated DNA binding"/>
    <property type="evidence" value="ECO:0007669"/>
    <property type="project" value="TreeGrafter"/>
</dbReference>
<dbReference type="InterPro" id="IPR011257">
    <property type="entry name" value="DNA_glycosylase"/>
</dbReference>
<dbReference type="CDD" id="cd00056">
    <property type="entry name" value="ENDO3c"/>
    <property type="match status" value="1"/>
</dbReference>
<dbReference type="FunFam" id="1.10.340.30:FF:000004">
    <property type="entry name" value="DNA-3-methyladenine glycosylase II"/>
    <property type="match status" value="1"/>
</dbReference>
<protein>
    <recommendedName>
        <fullName evidence="3">DNA-3-methyladenine glycosylase II</fullName>
        <ecNumber evidence="3">3.2.2.21</ecNumber>
    </recommendedName>
</protein>
<dbReference type="Gene3D" id="1.10.1670.40">
    <property type="match status" value="1"/>
</dbReference>
<evidence type="ECO:0000259" key="6">
    <source>
        <dbReference type="SMART" id="SM00478"/>
    </source>
</evidence>
<dbReference type="EC" id="3.2.2.21" evidence="3"/>
<feature type="domain" description="HhH-GPD" evidence="6">
    <location>
        <begin position="48"/>
        <end position="202"/>
    </location>
</feature>
<keyword evidence="4" id="KW-0227">DNA damage</keyword>
<reference evidence="7 8" key="1">
    <citation type="journal article" date="2016" name="Nat. Commun.">
        <title>Thousands of microbial genomes shed light on interconnected biogeochemical processes in an aquifer system.</title>
        <authorList>
            <person name="Anantharaman K."/>
            <person name="Brown C.T."/>
            <person name="Hug L.A."/>
            <person name="Sharon I."/>
            <person name="Castelle C.J."/>
            <person name="Probst A.J."/>
            <person name="Thomas B.C."/>
            <person name="Singh A."/>
            <person name="Wilkins M.J."/>
            <person name="Karaoz U."/>
            <person name="Brodie E.L."/>
            <person name="Williams K.H."/>
            <person name="Hubbard S.S."/>
            <person name="Banfield J.F."/>
        </authorList>
    </citation>
    <scope>NUCLEOTIDE SEQUENCE [LARGE SCALE GENOMIC DNA]</scope>
</reference>
<dbReference type="GO" id="GO:0006307">
    <property type="term" value="P:DNA alkylation repair"/>
    <property type="evidence" value="ECO:0007669"/>
    <property type="project" value="TreeGrafter"/>
</dbReference>
<dbReference type="InterPro" id="IPR051912">
    <property type="entry name" value="Alkylbase_DNA_Glycosylase/TA"/>
</dbReference>
<comment type="catalytic activity">
    <reaction evidence="1">
        <text>Hydrolysis of alkylated DNA, releasing 3-methyladenine, 3-methylguanine, 7-methylguanine and 7-methyladenine.</text>
        <dbReference type="EC" id="3.2.2.21"/>
    </reaction>
</comment>
<dbReference type="InterPro" id="IPR003265">
    <property type="entry name" value="HhH-GPD_domain"/>
</dbReference>
<dbReference type="GO" id="GO:0032993">
    <property type="term" value="C:protein-DNA complex"/>
    <property type="evidence" value="ECO:0007669"/>
    <property type="project" value="TreeGrafter"/>
</dbReference>
<dbReference type="GO" id="GO:0008725">
    <property type="term" value="F:DNA-3-methyladenine glycosylase activity"/>
    <property type="evidence" value="ECO:0007669"/>
    <property type="project" value="TreeGrafter"/>
</dbReference>
<dbReference type="EMBL" id="MGBG01000022">
    <property type="protein sequence ID" value="OGK64384.1"/>
    <property type="molecule type" value="Genomic_DNA"/>
</dbReference>
<sequence>MATLSVIKAHFRKNDPLIFKVMTAMDLSPLPSVSKDQNYFARLCQEIIGQQLAGAAAEAINKRFRALFPELKITPHTVMQFSEQQYRDVGMSWAKARYILDLAKKTRDKEVKLDNLSQLDNHLVIQELTKVKGIGQWTAEMFLIFTLGREDVFSHGDLGLNKAIKLLYNFKDKPTIQEIEIIVKRWIPFRSYGSLALWHSLDNR</sequence>
<dbReference type="SUPFAM" id="SSF48150">
    <property type="entry name" value="DNA-glycosylase"/>
    <property type="match status" value="1"/>
</dbReference>
<dbReference type="Pfam" id="PF00730">
    <property type="entry name" value="HhH-GPD"/>
    <property type="match status" value="1"/>
</dbReference>
<evidence type="ECO:0000256" key="1">
    <source>
        <dbReference type="ARBA" id="ARBA00000086"/>
    </source>
</evidence>
<organism evidence="7 8">
    <name type="scientific">Candidatus Roizmanbacteria bacterium RIFOXYA1_FULL_41_12</name>
    <dbReference type="NCBI Taxonomy" id="1802082"/>
    <lineage>
        <taxon>Bacteria</taxon>
        <taxon>Candidatus Roizmaniibacteriota</taxon>
    </lineage>
</organism>
<dbReference type="GO" id="GO:0005737">
    <property type="term" value="C:cytoplasm"/>
    <property type="evidence" value="ECO:0007669"/>
    <property type="project" value="TreeGrafter"/>
</dbReference>
<accession>A0A1F7K948</accession>
<dbReference type="PANTHER" id="PTHR43003:SF5">
    <property type="entry name" value="DNA-3-METHYLADENINE GLYCOSYLASE"/>
    <property type="match status" value="1"/>
</dbReference>
<gene>
    <name evidence="7" type="ORF">A2209_02645</name>
</gene>
<comment type="caution">
    <text evidence="7">The sequence shown here is derived from an EMBL/GenBank/DDBJ whole genome shotgun (WGS) entry which is preliminary data.</text>
</comment>
<evidence type="ECO:0000256" key="4">
    <source>
        <dbReference type="ARBA" id="ARBA00022763"/>
    </source>
</evidence>
<evidence type="ECO:0000256" key="5">
    <source>
        <dbReference type="ARBA" id="ARBA00023204"/>
    </source>
</evidence>
<evidence type="ECO:0000313" key="7">
    <source>
        <dbReference type="EMBL" id="OGK64384.1"/>
    </source>
</evidence>
<dbReference type="GO" id="GO:0043916">
    <property type="term" value="F:DNA-7-methylguanine glycosylase activity"/>
    <property type="evidence" value="ECO:0007669"/>
    <property type="project" value="TreeGrafter"/>
</dbReference>
<comment type="similarity">
    <text evidence="2">Belongs to the alkylbase DNA glycosidase AlkA family.</text>
</comment>
<dbReference type="AlphaFoldDB" id="A0A1F7K948"/>
<name>A0A1F7K948_9BACT</name>
<dbReference type="Gene3D" id="1.10.340.30">
    <property type="entry name" value="Hypothetical protein, domain 2"/>
    <property type="match status" value="1"/>
</dbReference>
<keyword evidence="5" id="KW-0234">DNA repair</keyword>
<dbReference type="PANTHER" id="PTHR43003">
    <property type="entry name" value="DNA-3-METHYLADENINE GLYCOSYLASE"/>
    <property type="match status" value="1"/>
</dbReference>
<evidence type="ECO:0000256" key="3">
    <source>
        <dbReference type="ARBA" id="ARBA00012000"/>
    </source>
</evidence>